<comment type="caution">
    <text evidence="9">The sequence shown here is derived from an EMBL/GenBank/DDBJ whole genome shotgun (WGS) entry which is preliminary data.</text>
</comment>
<evidence type="ECO:0000259" key="7">
    <source>
        <dbReference type="Pfam" id="PF07980"/>
    </source>
</evidence>
<dbReference type="SUPFAM" id="SSF48452">
    <property type="entry name" value="TPR-like"/>
    <property type="match status" value="1"/>
</dbReference>
<keyword evidence="3 6" id="KW-0732">Signal</keyword>
<evidence type="ECO:0000259" key="8">
    <source>
        <dbReference type="Pfam" id="PF14322"/>
    </source>
</evidence>
<evidence type="ECO:0000313" key="9">
    <source>
        <dbReference type="EMBL" id="PXV65837.1"/>
    </source>
</evidence>
<feature type="chain" id="PRO_5016014547" evidence="6">
    <location>
        <begin position="26"/>
        <end position="582"/>
    </location>
</feature>
<feature type="domain" description="RagB/SusD" evidence="7">
    <location>
        <begin position="332"/>
        <end position="582"/>
    </location>
</feature>
<comment type="similarity">
    <text evidence="2">Belongs to the SusD family.</text>
</comment>
<dbReference type="EMBL" id="QICL01000006">
    <property type="protein sequence ID" value="PXV65837.1"/>
    <property type="molecule type" value="Genomic_DNA"/>
</dbReference>
<dbReference type="InterPro" id="IPR033985">
    <property type="entry name" value="SusD-like_N"/>
</dbReference>
<keyword evidence="5" id="KW-0998">Cell outer membrane</keyword>
<evidence type="ECO:0000256" key="3">
    <source>
        <dbReference type="ARBA" id="ARBA00022729"/>
    </source>
</evidence>
<keyword evidence="4" id="KW-0472">Membrane</keyword>
<dbReference type="GO" id="GO:0009279">
    <property type="term" value="C:cell outer membrane"/>
    <property type="evidence" value="ECO:0007669"/>
    <property type="project" value="UniProtKB-SubCell"/>
</dbReference>
<evidence type="ECO:0000256" key="4">
    <source>
        <dbReference type="ARBA" id="ARBA00023136"/>
    </source>
</evidence>
<evidence type="ECO:0000313" key="10">
    <source>
        <dbReference type="Proteomes" id="UP000247973"/>
    </source>
</evidence>
<organism evidence="9 10">
    <name type="scientific">Dysgonomonas alginatilytica</name>
    <dbReference type="NCBI Taxonomy" id="1605892"/>
    <lineage>
        <taxon>Bacteria</taxon>
        <taxon>Pseudomonadati</taxon>
        <taxon>Bacteroidota</taxon>
        <taxon>Bacteroidia</taxon>
        <taxon>Bacteroidales</taxon>
        <taxon>Dysgonomonadaceae</taxon>
        <taxon>Dysgonomonas</taxon>
    </lineage>
</organism>
<feature type="domain" description="SusD-like N-terminal" evidence="8">
    <location>
        <begin position="64"/>
        <end position="208"/>
    </location>
</feature>
<dbReference type="InterPro" id="IPR012944">
    <property type="entry name" value="SusD_RagB_dom"/>
</dbReference>
<evidence type="ECO:0000256" key="2">
    <source>
        <dbReference type="ARBA" id="ARBA00006275"/>
    </source>
</evidence>
<dbReference type="RefSeq" id="WP_110310033.1">
    <property type="nucleotide sequence ID" value="NZ_QICL01000006.1"/>
</dbReference>
<gene>
    <name evidence="9" type="ORF">CLV62_10610</name>
</gene>
<feature type="signal peptide" evidence="6">
    <location>
        <begin position="1"/>
        <end position="25"/>
    </location>
</feature>
<dbReference type="AlphaFoldDB" id="A0A2V3PXK6"/>
<dbReference type="InterPro" id="IPR011990">
    <property type="entry name" value="TPR-like_helical_dom_sf"/>
</dbReference>
<protein>
    <submittedName>
        <fullName evidence="9">Putative outer membrane starch-binding protein</fullName>
    </submittedName>
</protein>
<keyword evidence="10" id="KW-1185">Reference proteome</keyword>
<dbReference type="Proteomes" id="UP000247973">
    <property type="component" value="Unassembled WGS sequence"/>
</dbReference>
<dbReference type="Pfam" id="PF14322">
    <property type="entry name" value="SusD-like_3"/>
    <property type="match status" value="1"/>
</dbReference>
<dbReference type="Gene3D" id="1.25.40.390">
    <property type="match status" value="1"/>
</dbReference>
<name>A0A2V3PXK6_9BACT</name>
<evidence type="ECO:0000256" key="5">
    <source>
        <dbReference type="ARBA" id="ARBA00023237"/>
    </source>
</evidence>
<accession>A0A2V3PXK6</accession>
<dbReference type="Pfam" id="PF07980">
    <property type="entry name" value="SusD_RagB"/>
    <property type="match status" value="1"/>
</dbReference>
<dbReference type="PROSITE" id="PS51257">
    <property type="entry name" value="PROKAR_LIPOPROTEIN"/>
    <property type="match status" value="1"/>
</dbReference>
<proteinExistence type="inferred from homology"/>
<comment type="subcellular location">
    <subcellularLocation>
        <location evidence="1">Cell outer membrane</location>
    </subcellularLocation>
</comment>
<reference evidence="9 10" key="1">
    <citation type="submission" date="2018-03" db="EMBL/GenBank/DDBJ databases">
        <title>Genomic Encyclopedia of Archaeal and Bacterial Type Strains, Phase II (KMG-II): from individual species to whole genera.</title>
        <authorList>
            <person name="Goeker M."/>
        </authorList>
    </citation>
    <scope>NUCLEOTIDE SEQUENCE [LARGE SCALE GENOMIC DNA]</scope>
    <source>
        <strain evidence="9 10">DSM 100214</strain>
    </source>
</reference>
<sequence>MKKHIILLLLAITILSGCQDQFAPADDSHFTFENVYKDPTFAEGLLLNAYTALPNIYGFSFNDVATDDAVSNDKSNDYRRMATGQWSAQFNPMNQWDRSYTAIMYLNKLLVESDKINWAPISGEKVSQLYNSRHKGEAYGLRAYFMYCLLQAHGGYDAQGTLLGVPVITAFLENISDFKKPRDTYKDCLTQIYADLSEAEKYLPTDYSNISDASQMLPMYASLGVDVDSYNRVLGDYNKQRMTARIAKGIRAKVALMAASPAYGQESWENAAKYAGESLKLVGGISGLDPQGGLFFLGSNVDKLDILAGKDQGEILWRGSISKSRSLEQNNFPPTLYGNGRINPTQNLVDAFPMANGYPISDASKSGYDPTKPYDGRDPRLANYIIYNRSSFSNKVIYTENEGGNDAVDKISTSTRTGYYMRKLLRSDVNLNPSLLTDQNHYSVHIRYTELFLAYAEAANEAWGPDGKGTNSYSAREIIAAIRKRAGISQPDAYLASITGKDDMRKLIHNERRLELCFEGFRFWDLRRWKESISESANGVKIENNSYTVSAVENRTYSNFMYYAPIPYQEALKLDLVQNAGW</sequence>
<evidence type="ECO:0000256" key="6">
    <source>
        <dbReference type="SAM" id="SignalP"/>
    </source>
</evidence>
<evidence type="ECO:0000256" key="1">
    <source>
        <dbReference type="ARBA" id="ARBA00004442"/>
    </source>
</evidence>
<dbReference type="OrthoDB" id="691231at2"/>